<dbReference type="EMBL" id="BART01025795">
    <property type="protein sequence ID" value="GAG90491.1"/>
    <property type="molecule type" value="Genomic_DNA"/>
</dbReference>
<feature type="transmembrane region" description="Helical" evidence="1">
    <location>
        <begin position="49"/>
        <end position="71"/>
    </location>
</feature>
<evidence type="ECO:0000313" key="2">
    <source>
        <dbReference type="EMBL" id="GAG90491.1"/>
    </source>
</evidence>
<accession>X1D1Z5</accession>
<dbReference type="AlphaFoldDB" id="X1D1Z5"/>
<proteinExistence type="predicted"/>
<name>X1D1Z5_9ZZZZ</name>
<evidence type="ECO:0000256" key="1">
    <source>
        <dbReference type="SAM" id="Phobius"/>
    </source>
</evidence>
<keyword evidence="1" id="KW-1133">Transmembrane helix</keyword>
<feature type="transmembrane region" description="Helical" evidence="1">
    <location>
        <begin position="21"/>
        <end position="43"/>
    </location>
</feature>
<keyword evidence="1" id="KW-0812">Transmembrane</keyword>
<comment type="caution">
    <text evidence="2">The sequence shown here is derived from an EMBL/GenBank/DDBJ whole genome shotgun (WGS) entry which is preliminary data.</text>
</comment>
<protein>
    <submittedName>
        <fullName evidence="2">Uncharacterized protein</fullName>
    </submittedName>
</protein>
<gene>
    <name evidence="2" type="ORF">S01H4_46200</name>
</gene>
<reference evidence="2" key="1">
    <citation type="journal article" date="2014" name="Front. Microbiol.">
        <title>High frequency of phylogenetically diverse reductive dehalogenase-homologous genes in deep subseafloor sedimentary metagenomes.</title>
        <authorList>
            <person name="Kawai M."/>
            <person name="Futagami T."/>
            <person name="Toyoda A."/>
            <person name="Takaki Y."/>
            <person name="Nishi S."/>
            <person name="Hori S."/>
            <person name="Arai W."/>
            <person name="Tsubouchi T."/>
            <person name="Morono Y."/>
            <person name="Uchiyama I."/>
            <person name="Ito T."/>
            <person name="Fujiyama A."/>
            <person name="Inagaki F."/>
            <person name="Takami H."/>
        </authorList>
    </citation>
    <scope>NUCLEOTIDE SEQUENCE</scope>
    <source>
        <strain evidence="2">Expedition CK06-06</strain>
    </source>
</reference>
<sequence>MARIRTLLALERNYLAEERTQLAQFRTGLTLTLIVPPLFIFFLEIKIPFYLVLPFYTFFVIICLWGVWIVIRARSKLSKIRKKKNFLKEREKQIILSSKPISELFNGCMYFNEE</sequence>
<organism evidence="2">
    <name type="scientific">marine sediment metagenome</name>
    <dbReference type="NCBI Taxonomy" id="412755"/>
    <lineage>
        <taxon>unclassified sequences</taxon>
        <taxon>metagenomes</taxon>
        <taxon>ecological metagenomes</taxon>
    </lineage>
</organism>
<keyword evidence="1" id="KW-0472">Membrane</keyword>